<dbReference type="InterPro" id="IPR036969">
    <property type="entry name" value="Citrate_synthase_sf"/>
</dbReference>
<evidence type="ECO:0000259" key="5">
    <source>
        <dbReference type="Pfam" id="PF12728"/>
    </source>
</evidence>
<comment type="similarity">
    <text evidence="2">Belongs to the citrate synthase family.</text>
</comment>
<evidence type="ECO:0000256" key="2">
    <source>
        <dbReference type="ARBA" id="ARBA00010566"/>
    </source>
</evidence>
<dbReference type="EC" id="2.3.3.16" evidence="3"/>
<organism evidence="6 7">
    <name type="scientific">Nocardia terpenica</name>
    <dbReference type="NCBI Taxonomy" id="455432"/>
    <lineage>
        <taxon>Bacteria</taxon>
        <taxon>Bacillati</taxon>
        <taxon>Actinomycetota</taxon>
        <taxon>Actinomycetes</taxon>
        <taxon>Mycobacteriales</taxon>
        <taxon>Nocardiaceae</taxon>
        <taxon>Nocardia</taxon>
    </lineage>
</organism>
<dbReference type="InterPro" id="IPR016142">
    <property type="entry name" value="Citrate_synth-like_lrg_a-sub"/>
</dbReference>
<dbReference type="Gene3D" id="1.10.1660.10">
    <property type="match status" value="1"/>
</dbReference>
<dbReference type="PANTHER" id="PTHR11739">
    <property type="entry name" value="CITRATE SYNTHASE"/>
    <property type="match status" value="1"/>
</dbReference>
<dbReference type="SUPFAM" id="SSF46955">
    <property type="entry name" value="Putative DNA-binding domain"/>
    <property type="match status" value="1"/>
</dbReference>
<proteinExistence type="inferred from homology"/>
<dbReference type="Pfam" id="PF00285">
    <property type="entry name" value="Citrate_synt"/>
    <property type="match status" value="1"/>
</dbReference>
<name>A0A164LVW3_9NOCA</name>
<dbReference type="GO" id="GO:0036440">
    <property type="term" value="F:citrate synthase activity"/>
    <property type="evidence" value="ECO:0007669"/>
    <property type="project" value="UniProtKB-EC"/>
</dbReference>
<dbReference type="PRINTS" id="PR00143">
    <property type="entry name" value="CITRTSNTHASE"/>
</dbReference>
<keyword evidence="4" id="KW-0808">Transferase</keyword>
<evidence type="ECO:0000256" key="4">
    <source>
        <dbReference type="ARBA" id="ARBA00022679"/>
    </source>
</evidence>
<dbReference type="OrthoDB" id="9800864at2"/>
<dbReference type="STRING" id="455432.AWN90_28940"/>
<dbReference type="Pfam" id="PF12728">
    <property type="entry name" value="HTH_17"/>
    <property type="match status" value="1"/>
</dbReference>
<reference evidence="6 7" key="1">
    <citation type="submission" date="2016-04" db="EMBL/GenBank/DDBJ databases">
        <authorList>
            <person name="Evans L.H."/>
            <person name="Alamgir A."/>
            <person name="Owens N."/>
            <person name="Weber N.D."/>
            <person name="Virtaneva K."/>
            <person name="Barbian K."/>
            <person name="Babar A."/>
            <person name="Rosenke K."/>
        </authorList>
    </citation>
    <scope>NUCLEOTIDE SEQUENCE [LARGE SCALE GENOMIC DNA]</scope>
    <source>
        <strain evidence="6 7">IFM 0406</strain>
    </source>
</reference>
<evidence type="ECO:0000256" key="3">
    <source>
        <dbReference type="ARBA" id="ARBA00012972"/>
    </source>
</evidence>
<gene>
    <name evidence="6" type="ORF">AWN90_28940</name>
</gene>
<dbReference type="InterPro" id="IPR009061">
    <property type="entry name" value="DNA-bd_dom_put_sf"/>
</dbReference>
<dbReference type="UniPathway" id="UPA00223"/>
<evidence type="ECO:0000313" key="6">
    <source>
        <dbReference type="EMBL" id="KZM72799.1"/>
    </source>
</evidence>
<keyword evidence="7" id="KW-1185">Reference proteome</keyword>
<accession>A0A164LVW3</accession>
<sequence length="394" mass="41577">MRREAQVAGEKGDARYLTTAQVASRLDIKPATVYAYVSRGLLTKVASNDRRGSLFREDEVAKLARRQRRAHSGGGTVEGTSTAVSHVAADRLYYRGHEVADLVGRYSAESVAGLLWTGEPAPQRPGAPPEVLTAVRAAVGALGDGARLTDRMRVAVTVAAASDPLRFDLSTEGVLRTARVLLAVETSCLAPDSVTEATLARRLWPSLTAAPTHADLLDAVLVLLADHGLAVSTVAARVAASARVHPYGVVSAGLGALDSQYHGAASTVAYRFLAEAIADPVGAVSERLRLGGPLPGFGHLIYRDRDHRAELLLRLLRAVPGAAPALAAIDVITARVGKPATAVPNVDLALAVLMHAFAMRPDAGEAIFAVARTIGWIAHTLEEYGEAPLRFRPI</sequence>
<dbReference type="PANTHER" id="PTHR11739:SF4">
    <property type="entry name" value="CITRATE SYNTHASE, PEROXISOMAL"/>
    <property type="match status" value="1"/>
</dbReference>
<dbReference type="EMBL" id="LWGR01000007">
    <property type="protein sequence ID" value="KZM72799.1"/>
    <property type="molecule type" value="Genomic_DNA"/>
</dbReference>
<dbReference type="Proteomes" id="UP000076512">
    <property type="component" value="Unassembled WGS sequence"/>
</dbReference>
<comment type="pathway">
    <text evidence="1">Carbohydrate metabolism; tricarboxylic acid cycle.</text>
</comment>
<evidence type="ECO:0000313" key="7">
    <source>
        <dbReference type="Proteomes" id="UP000076512"/>
    </source>
</evidence>
<dbReference type="InterPro" id="IPR002020">
    <property type="entry name" value="Citrate_synthase"/>
</dbReference>
<dbReference type="GO" id="GO:0005829">
    <property type="term" value="C:cytosol"/>
    <property type="evidence" value="ECO:0007669"/>
    <property type="project" value="TreeGrafter"/>
</dbReference>
<comment type="caution">
    <text evidence="6">The sequence shown here is derived from an EMBL/GenBank/DDBJ whole genome shotgun (WGS) entry which is preliminary data.</text>
</comment>
<dbReference type="Gene3D" id="1.10.230.10">
    <property type="entry name" value="Cytochrome P450-Terp, domain 2"/>
    <property type="match status" value="1"/>
</dbReference>
<feature type="domain" description="Helix-turn-helix" evidence="5">
    <location>
        <begin position="16"/>
        <end position="68"/>
    </location>
</feature>
<dbReference type="SUPFAM" id="SSF48256">
    <property type="entry name" value="Citrate synthase"/>
    <property type="match status" value="1"/>
</dbReference>
<dbReference type="Gene3D" id="1.10.580.10">
    <property type="entry name" value="Citrate Synthase, domain 1"/>
    <property type="match status" value="1"/>
</dbReference>
<dbReference type="GO" id="GO:0005975">
    <property type="term" value="P:carbohydrate metabolic process"/>
    <property type="evidence" value="ECO:0007669"/>
    <property type="project" value="TreeGrafter"/>
</dbReference>
<dbReference type="AlphaFoldDB" id="A0A164LVW3"/>
<dbReference type="GO" id="GO:0006099">
    <property type="term" value="P:tricarboxylic acid cycle"/>
    <property type="evidence" value="ECO:0007669"/>
    <property type="project" value="UniProtKB-UniPathway"/>
</dbReference>
<dbReference type="InterPro" id="IPR016143">
    <property type="entry name" value="Citrate_synth-like_sm_a-sub"/>
</dbReference>
<evidence type="ECO:0000256" key="1">
    <source>
        <dbReference type="ARBA" id="ARBA00005163"/>
    </source>
</evidence>
<protein>
    <recommendedName>
        <fullName evidence="3">citrate synthase (unknown stereospecificity)</fullName>
        <ecNumber evidence="3">2.3.3.16</ecNumber>
    </recommendedName>
</protein>
<dbReference type="InterPro" id="IPR041657">
    <property type="entry name" value="HTH_17"/>
</dbReference>